<dbReference type="PROSITE" id="PS50294">
    <property type="entry name" value="WD_REPEATS_REGION"/>
    <property type="match status" value="1"/>
</dbReference>
<evidence type="ECO:0000313" key="6">
    <source>
        <dbReference type="Proteomes" id="UP000246740"/>
    </source>
</evidence>
<dbReference type="Proteomes" id="UP000246740">
    <property type="component" value="Unassembled WGS sequence"/>
</dbReference>
<name>A0A317XG70_9BASI</name>
<dbReference type="FunCoup" id="A0A317XG70">
    <property type="interactions" value="461"/>
</dbReference>
<dbReference type="OrthoDB" id="10262475at2759"/>
<dbReference type="Gene3D" id="2.130.10.10">
    <property type="entry name" value="YVTN repeat-like/Quinoprotein amine dehydrogenase"/>
    <property type="match status" value="1"/>
</dbReference>
<protein>
    <submittedName>
        <fullName evidence="4">WD40 repeat-like protein</fullName>
    </submittedName>
</protein>
<dbReference type="AlphaFoldDB" id="A0A317XG70"/>
<keyword evidence="1 3" id="KW-0853">WD repeat</keyword>
<dbReference type="PANTHER" id="PTHR10971">
    <property type="entry name" value="MRNA EXPORT FACTOR AND BUB3"/>
    <property type="match status" value="1"/>
</dbReference>
<dbReference type="SUPFAM" id="SSF50978">
    <property type="entry name" value="WD40 repeat-like"/>
    <property type="match status" value="1"/>
</dbReference>
<accession>A0A317XG70</accession>
<dbReference type="Pfam" id="PF00400">
    <property type="entry name" value="WD40"/>
    <property type="match status" value="1"/>
</dbReference>
<evidence type="ECO:0000313" key="4">
    <source>
        <dbReference type="EMBL" id="PWY96892.1"/>
    </source>
</evidence>
<dbReference type="InParanoid" id="A0A317XG70"/>
<dbReference type="STRING" id="1882483.A0A317XG70"/>
<feature type="repeat" description="WD" evidence="3">
    <location>
        <begin position="312"/>
        <end position="346"/>
    </location>
</feature>
<dbReference type="InterPro" id="IPR036322">
    <property type="entry name" value="WD40_repeat_dom_sf"/>
</dbReference>
<evidence type="ECO:0000256" key="3">
    <source>
        <dbReference type="PROSITE-ProRule" id="PRU00221"/>
    </source>
</evidence>
<dbReference type="SMART" id="SM00320">
    <property type="entry name" value="WD40"/>
    <property type="match status" value="5"/>
</dbReference>
<dbReference type="InterPro" id="IPR001680">
    <property type="entry name" value="WD40_rpt"/>
</dbReference>
<evidence type="ECO:0000256" key="1">
    <source>
        <dbReference type="ARBA" id="ARBA00022574"/>
    </source>
</evidence>
<dbReference type="EMBL" id="KZ819243">
    <property type="protein sequence ID" value="PWY96892.1"/>
    <property type="molecule type" value="Genomic_DNA"/>
</dbReference>
<dbReference type="PROSITE" id="PS50082">
    <property type="entry name" value="WD_REPEATS_2"/>
    <property type="match status" value="2"/>
</dbReference>
<organism evidence="4 6">
    <name type="scientific">Testicularia cyperi</name>
    <dbReference type="NCBI Taxonomy" id="1882483"/>
    <lineage>
        <taxon>Eukaryota</taxon>
        <taxon>Fungi</taxon>
        <taxon>Dikarya</taxon>
        <taxon>Basidiomycota</taxon>
        <taxon>Ustilaginomycotina</taxon>
        <taxon>Ustilaginomycetes</taxon>
        <taxon>Ustilaginales</taxon>
        <taxon>Anthracoideaceae</taxon>
        <taxon>Testicularia</taxon>
    </lineage>
</organism>
<feature type="non-terminal residue" evidence="4">
    <location>
        <position position="409"/>
    </location>
</feature>
<feature type="repeat" description="WD" evidence="3">
    <location>
        <begin position="119"/>
        <end position="160"/>
    </location>
</feature>
<sequence length="409" mass="44234">TNPSSTLADWELSDPPTDTVSAIVFAPGQQQSIAPPDFASTSLLVSSWDGFVHHYSLPLPSLSMPESGAFSQASHRLQRIQHEAPVLDVCYVSDTLAASASLDRRVRLLDLSTGRICVLGKHEDAVVKIRYCPQTGLLFSGSWDRTVKVWRVETDESEAARGKLLQTLTMSDKVLAMDVSRVPTQACGSPTAASPRLVVGMVGRTVFVYDLLPLAASLERFERGEQISDRDWQPDQRRESSLKYMMRDLRAMPAGDGYATSSIEGRIAVEFFDPSPKVQQLKYAFKCHRQPASSSTEAKGGDSAACDIVFPVHGLAFHPVHGTFASLGGDSVVSIWDAAAKKRVRQYPKLPSAVSAGAVDSTGQLLVVATGAESGAYTETEPDCQPPTAVVQLIVKANAWEECKPKVKA</sequence>
<reference evidence="4 6" key="1">
    <citation type="journal article" date="2018" name="Mol. Biol. Evol.">
        <title>Broad Genomic Sampling Reveals a Smut Pathogenic Ancestry of the Fungal Clade Ustilaginomycotina.</title>
        <authorList>
            <person name="Kijpornyongpan T."/>
            <person name="Mondo S.J."/>
            <person name="Barry K."/>
            <person name="Sandor L."/>
            <person name="Lee J."/>
            <person name="Lipzen A."/>
            <person name="Pangilinan J."/>
            <person name="LaButti K."/>
            <person name="Hainaut M."/>
            <person name="Henrissat B."/>
            <person name="Grigoriev I.V."/>
            <person name="Spatafora J.W."/>
            <person name="Aime M.C."/>
        </authorList>
    </citation>
    <scope>NUCLEOTIDE SEQUENCE [LARGE SCALE GENOMIC DNA]</scope>
    <source>
        <strain evidence="4 6">MCA 3645</strain>
    </source>
</reference>
<proteinExistence type="predicted"/>
<evidence type="ECO:0000313" key="5">
    <source>
        <dbReference type="EMBL" id="PWY97021.1"/>
    </source>
</evidence>
<dbReference type="EMBL" id="KZ819226">
    <property type="protein sequence ID" value="PWY97021.1"/>
    <property type="molecule type" value="Genomic_DNA"/>
</dbReference>
<gene>
    <name evidence="4" type="ORF">BCV70DRAFT_145182</name>
    <name evidence="5" type="ORF">BCV70DRAFT_153244</name>
</gene>
<keyword evidence="2" id="KW-0677">Repeat</keyword>
<evidence type="ECO:0000256" key="2">
    <source>
        <dbReference type="ARBA" id="ARBA00022737"/>
    </source>
</evidence>
<feature type="non-terminal residue" evidence="4">
    <location>
        <position position="1"/>
    </location>
</feature>
<keyword evidence="6" id="KW-1185">Reference proteome</keyword>
<dbReference type="InterPro" id="IPR015943">
    <property type="entry name" value="WD40/YVTN_repeat-like_dom_sf"/>
</dbReference>